<organism evidence="6 7">
    <name type="scientific">Polistes dominula</name>
    <name type="common">European paper wasp</name>
    <name type="synonym">Vespa dominula</name>
    <dbReference type="NCBI Taxonomy" id="743375"/>
    <lineage>
        <taxon>Eukaryota</taxon>
        <taxon>Metazoa</taxon>
        <taxon>Ecdysozoa</taxon>
        <taxon>Arthropoda</taxon>
        <taxon>Hexapoda</taxon>
        <taxon>Insecta</taxon>
        <taxon>Pterygota</taxon>
        <taxon>Neoptera</taxon>
        <taxon>Endopterygota</taxon>
        <taxon>Hymenoptera</taxon>
        <taxon>Apocrita</taxon>
        <taxon>Aculeata</taxon>
        <taxon>Vespoidea</taxon>
        <taxon>Vespidae</taxon>
        <taxon>Polistinae</taxon>
        <taxon>Polistini</taxon>
        <taxon>Polistes</taxon>
    </lineage>
</organism>
<dbReference type="RefSeq" id="XP_015171747.1">
    <property type="nucleotide sequence ID" value="XM_015316261.1"/>
</dbReference>
<reference evidence="7" key="1">
    <citation type="submission" date="2025-08" db="UniProtKB">
        <authorList>
            <consortium name="RefSeq"/>
        </authorList>
    </citation>
    <scope>IDENTIFICATION</scope>
    <source>
        <tissue evidence="7">Whole body</tissue>
    </source>
</reference>
<gene>
    <name evidence="7" type="primary">LOC107064015</name>
</gene>
<dbReference type="Pfam" id="PF01245">
    <property type="entry name" value="Ribosomal_L19"/>
    <property type="match status" value="1"/>
</dbReference>
<keyword evidence="3" id="KW-0687">Ribonucleoprotein</keyword>
<dbReference type="PANTHER" id="PTHR15680">
    <property type="entry name" value="RIBOSOMAL PROTEIN L19"/>
    <property type="match status" value="1"/>
</dbReference>
<evidence type="ECO:0000256" key="2">
    <source>
        <dbReference type="ARBA" id="ARBA00022980"/>
    </source>
</evidence>
<protein>
    <recommendedName>
        <fullName evidence="4">Large ribosomal subunit protein bL19m</fullName>
    </recommendedName>
    <alternativeName>
        <fullName evidence="5">39S ribosomal protein L19, mitochondrial</fullName>
    </alternativeName>
</protein>
<accession>A0ABM1HUW0</accession>
<keyword evidence="6" id="KW-1185">Reference proteome</keyword>
<dbReference type="SUPFAM" id="SSF50104">
    <property type="entry name" value="Translation proteins SH3-like domain"/>
    <property type="match status" value="1"/>
</dbReference>
<evidence type="ECO:0000256" key="1">
    <source>
        <dbReference type="ARBA" id="ARBA00005781"/>
    </source>
</evidence>
<evidence type="ECO:0000313" key="7">
    <source>
        <dbReference type="RefSeq" id="XP_015171747.1"/>
    </source>
</evidence>
<evidence type="ECO:0000256" key="3">
    <source>
        <dbReference type="ARBA" id="ARBA00023274"/>
    </source>
</evidence>
<evidence type="ECO:0000313" key="6">
    <source>
        <dbReference type="Proteomes" id="UP000694924"/>
    </source>
</evidence>
<dbReference type="GO" id="GO:0005840">
    <property type="term" value="C:ribosome"/>
    <property type="evidence" value="ECO:0007669"/>
    <property type="project" value="UniProtKB-KW"/>
</dbReference>
<dbReference type="PRINTS" id="PR00061">
    <property type="entry name" value="RIBOSOMALL19"/>
</dbReference>
<dbReference type="Proteomes" id="UP000694924">
    <property type="component" value="Unplaced"/>
</dbReference>
<dbReference type="InterPro" id="IPR038657">
    <property type="entry name" value="Ribosomal_bL19_sf"/>
</dbReference>
<dbReference type="PANTHER" id="PTHR15680:SF9">
    <property type="entry name" value="LARGE RIBOSOMAL SUBUNIT PROTEIN BL19M"/>
    <property type="match status" value="1"/>
</dbReference>
<evidence type="ECO:0000256" key="4">
    <source>
        <dbReference type="ARBA" id="ARBA00035288"/>
    </source>
</evidence>
<name>A0ABM1HUW0_POLDO</name>
<keyword evidence="2 7" id="KW-0689">Ribosomal protein</keyword>
<evidence type="ECO:0000256" key="5">
    <source>
        <dbReference type="ARBA" id="ARBA00035359"/>
    </source>
</evidence>
<proteinExistence type="inferred from homology"/>
<dbReference type="InterPro" id="IPR001857">
    <property type="entry name" value="Ribosomal_bL19"/>
</dbReference>
<dbReference type="GeneID" id="107064015"/>
<comment type="similarity">
    <text evidence="1">Belongs to the bacterial ribosomal protein bL19 family.</text>
</comment>
<dbReference type="Gene3D" id="2.30.30.790">
    <property type="match status" value="1"/>
</dbReference>
<dbReference type="InterPro" id="IPR008991">
    <property type="entry name" value="Translation_prot_SH3-like_sf"/>
</dbReference>
<sequence length="311" mass="36736">MHETKITLIIRLNILLHIYTYNNFKLCHFAKEIQRCFSSVSTQNLEKDNQNTTSVNPDLKDDRTIPLNYRFIYPEFLPDPNPRYRNHLREKLERMDMIARRTQIDVPEFYVGSILAVTYTEPHAPGKVNKFVGICISRKGCGLRASFLLRNVIDNQGIEVSFDIYDPSLQKIDCLRLEKRLDNELFYLRDAPLEYSTFPFDMETELLPEGSSVPVNDIIVPLNPQPWLERWEQKELKGIKNIKISQNRRKKAKANAKPWEKYDLMKAYRETIPEEEQNDIFAEVQSNLRDLEIVRYKQKYTRTFVRPKKSG</sequence>